<dbReference type="InterPro" id="IPR002347">
    <property type="entry name" value="SDR_fam"/>
</dbReference>
<proteinExistence type="inferred from homology"/>
<sequence length="320" mass="35322">MVSLGLVFPPKSLFLPERDMPDLTGFVTMVTGGYAGIGYQTVKALLKKNAKVYIAGRSRTKAEEAIGKLRNEVNGRVDAHFLELDLGNLKSVKRAVGDYTNRESKLHILFNNGGVMHPPLESLTSDGYDDQFGINVLGHFYFTKLLLPILLATAAQPSPRPFSGPTCRVRVVNTSSIAHYNATGIDFSIVRGHSEKRNKVGIEALYGQSKLANVIFAQELHKRYGDMGIVSTSLHPGIVKSELQRNFGGFQKCFMKIMPYTAESHGPLTQLWAGTSPETETYGGKYFTAWARLGEPSPKAGDARLGEELWNWLEDQVKDI</sequence>
<dbReference type="Proteomes" id="UP000305067">
    <property type="component" value="Unassembled WGS sequence"/>
</dbReference>
<evidence type="ECO:0000256" key="3">
    <source>
        <dbReference type="ARBA" id="ARBA00023002"/>
    </source>
</evidence>
<dbReference type="PRINTS" id="PR00081">
    <property type="entry name" value="GDHRDH"/>
</dbReference>
<name>A0A5C3QDU2_9AGAR</name>
<dbReference type="Pfam" id="PF00106">
    <property type="entry name" value="adh_short"/>
    <property type="match status" value="1"/>
</dbReference>
<reference evidence="4 5" key="1">
    <citation type="journal article" date="2019" name="Nat. Ecol. Evol.">
        <title>Megaphylogeny resolves global patterns of mushroom evolution.</title>
        <authorList>
            <person name="Varga T."/>
            <person name="Krizsan K."/>
            <person name="Foldi C."/>
            <person name="Dima B."/>
            <person name="Sanchez-Garcia M."/>
            <person name="Sanchez-Ramirez S."/>
            <person name="Szollosi G.J."/>
            <person name="Szarkandi J.G."/>
            <person name="Papp V."/>
            <person name="Albert L."/>
            <person name="Andreopoulos W."/>
            <person name="Angelini C."/>
            <person name="Antonin V."/>
            <person name="Barry K.W."/>
            <person name="Bougher N.L."/>
            <person name="Buchanan P."/>
            <person name="Buyck B."/>
            <person name="Bense V."/>
            <person name="Catcheside P."/>
            <person name="Chovatia M."/>
            <person name="Cooper J."/>
            <person name="Damon W."/>
            <person name="Desjardin D."/>
            <person name="Finy P."/>
            <person name="Geml J."/>
            <person name="Haridas S."/>
            <person name="Hughes K."/>
            <person name="Justo A."/>
            <person name="Karasinski D."/>
            <person name="Kautmanova I."/>
            <person name="Kiss B."/>
            <person name="Kocsube S."/>
            <person name="Kotiranta H."/>
            <person name="LaButti K.M."/>
            <person name="Lechner B.E."/>
            <person name="Liimatainen K."/>
            <person name="Lipzen A."/>
            <person name="Lukacs Z."/>
            <person name="Mihaltcheva S."/>
            <person name="Morgado L.N."/>
            <person name="Niskanen T."/>
            <person name="Noordeloos M.E."/>
            <person name="Ohm R.A."/>
            <person name="Ortiz-Santana B."/>
            <person name="Ovrebo C."/>
            <person name="Racz N."/>
            <person name="Riley R."/>
            <person name="Savchenko A."/>
            <person name="Shiryaev A."/>
            <person name="Soop K."/>
            <person name="Spirin V."/>
            <person name="Szebenyi C."/>
            <person name="Tomsovsky M."/>
            <person name="Tulloss R.E."/>
            <person name="Uehling J."/>
            <person name="Grigoriev I.V."/>
            <person name="Vagvolgyi C."/>
            <person name="Papp T."/>
            <person name="Martin F.M."/>
            <person name="Miettinen O."/>
            <person name="Hibbett D.S."/>
            <person name="Nagy L.G."/>
        </authorList>
    </citation>
    <scope>NUCLEOTIDE SEQUENCE [LARGE SCALE GENOMIC DNA]</scope>
    <source>
        <strain evidence="4 5">CBS 309.79</strain>
    </source>
</reference>
<keyword evidence="2" id="KW-0521">NADP</keyword>
<dbReference type="AlphaFoldDB" id="A0A5C3QDU2"/>
<evidence type="ECO:0000256" key="1">
    <source>
        <dbReference type="ARBA" id="ARBA00006484"/>
    </source>
</evidence>
<keyword evidence="3" id="KW-0560">Oxidoreductase</keyword>
<dbReference type="Gene3D" id="3.40.50.720">
    <property type="entry name" value="NAD(P)-binding Rossmann-like Domain"/>
    <property type="match status" value="1"/>
</dbReference>
<dbReference type="EMBL" id="ML178834">
    <property type="protein sequence ID" value="TFK99249.1"/>
    <property type="molecule type" value="Genomic_DNA"/>
</dbReference>
<dbReference type="GO" id="GO:0016491">
    <property type="term" value="F:oxidoreductase activity"/>
    <property type="evidence" value="ECO:0007669"/>
    <property type="project" value="UniProtKB-KW"/>
</dbReference>
<evidence type="ECO:0000313" key="5">
    <source>
        <dbReference type="Proteomes" id="UP000305067"/>
    </source>
</evidence>
<keyword evidence="5" id="KW-1185">Reference proteome</keyword>
<accession>A0A5C3QDU2</accession>
<evidence type="ECO:0000256" key="2">
    <source>
        <dbReference type="ARBA" id="ARBA00022857"/>
    </source>
</evidence>
<protein>
    <submittedName>
        <fullName evidence="4">NAD-P-binding protein</fullName>
    </submittedName>
</protein>
<gene>
    <name evidence="4" type="ORF">BDV98DRAFT_571289</name>
</gene>
<organism evidence="4 5">
    <name type="scientific">Pterulicium gracile</name>
    <dbReference type="NCBI Taxonomy" id="1884261"/>
    <lineage>
        <taxon>Eukaryota</taxon>
        <taxon>Fungi</taxon>
        <taxon>Dikarya</taxon>
        <taxon>Basidiomycota</taxon>
        <taxon>Agaricomycotina</taxon>
        <taxon>Agaricomycetes</taxon>
        <taxon>Agaricomycetidae</taxon>
        <taxon>Agaricales</taxon>
        <taxon>Pleurotineae</taxon>
        <taxon>Pterulaceae</taxon>
        <taxon>Pterulicium</taxon>
    </lineage>
</organism>
<dbReference type="STRING" id="1884261.A0A5C3QDU2"/>
<dbReference type="OrthoDB" id="191139at2759"/>
<dbReference type="PANTHER" id="PTHR24320:SF282">
    <property type="entry name" value="WW DOMAIN-CONTAINING OXIDOREDUCTASE"/>
    <property type="match status" value="1"/>
</dbReference>
<dbReference type="PANTHER" id="PTHR24320">
    <property type="entry name" value="RETINOL DEHYDROGENASE"/>
    <property type="match status" value="1"/>
</dbReference>
<dbReference type="InterPro" id="IPR036291">
    <property type="entry name" value="NAD(P)-bd_dom_sf"/>
</dbReference>
<comment type="similarity">
    <text evidence="1">Belongs to the short-chain dehydrogenases/reductases (SDR) family.</text>
</comment>
<dbReference type="SUPFAM" id="SSF51735">
    <property type="entry name" value="NAD(P)-binding Rossmann-fold domains"/>
    <property type="match status" value="1"/>
</dbReference>
<evidence type="ECO:0000313" key="4">
    <source>
        <dbReference type="EMBL" id="TFK99249.1"/>
    </source>
</evidence>